<sequence>MMFYTQNVGDHVIHKIFGTGKITHVFGSENKVSLAIKFNELGQKIIDTRVSQLTKID</sequence>
<evidence type="ECO:0000313" key="1">
    <source>
        <dbReference type="EMBL" id="GCL39120.1"/>
    </source>
</evidence>
<dbReference type="Pfam" id="PF21196">
    <property type="entry name" value="PcrA_UvrD_tudor"/>
    <property type="match status" value="1"/>
</dbReference>
<evidence type="ECO:0000313" key="2">
    <source>
        <dbReference type="Proteomes" id="UP000300142"/>
    </source>
</evidence>
<accession>A0A480A264</accession>
<gene>
    <name evidence="1" type="ORF">SR1949_42420</name>
</gene>
<dbReference type="GO" id="GO:0004386">
    <property type="term" value="F:helicase activity"/>
    <property type="evidence" value="ECO:0007669"/>
    <property type="project" value="UniProtKB-KW"/>
</dbReference>
<keyword evidence="1" id="KW-0347">Helicase</keyword>
<dbReference type="AlphaFoldDB" id="A0A480A264"/>
<keyword evidence="1" id="KW-0067">ATP-binding</keyword>
<dbReference type="Proteomes" id="UP000300142">
    <property type="component" value="Unassembled WGS sequence"/>
</dbReference>
<comment type="caution">
    <text evidence="1">The sequence shown here is derived from an EMBL/GenBank/DDBJ whole genome shotgun (WGS) entry which is preliminary data.</text>
</comment>
<dbReference type="EMBL" id="BJCE01000212">
    <property type="protein sequence ID" value="GCL39120.1"/>
    <property type="molecule type" value="Genomic_DNA"/>
</dbReference>
<keyword evidence="2" id="KW-1185">Reference proteome</keyword>
<keyword evidence="1" id="KW-0547">Nucleotide-binding</keyword>
<name>A0A480A264_9CYAN</name>
<reference evidence="2" key="1">
    <citation type="submission" date="2019-02" db="EMBL/GenBank/DDBJ databases">
        <title>Draft genome sequence of Sphaerospermopsis reniformis NIES-1949.</title>
        <authorList>
            <person name="Yamaguchi H."/>
            <person name="Suzuki S."/>
            <person name="Kawachi M."/>
        </authorList>
    </citation>
    <scope>NUCLEOTIDE SEQUENCE [LARGE SCALE GENOMIC DNA]</scope>
    <source>
        <strain evidence="2">NIES-1949</strain>
    </source>
</reference>
<keyword evidence="1" id="KW-0378">Hydrolase</keyword>
<protein>
    <submittedName>
        <fullName evidence="1">ATP-dependent DNA helicase, Rep family protein</fullName>
    </submittedName>
</protein>
<organism evidence="1 2">
    <name type="scientific">Sphaerospermopsis reniformis</name>
    <dbReference type="NCBI Taxonomy" id="531300"/>
    <lineage>
        <taxon>Bacteria</taxon>
        <taxon>Bacillati</taxon>
        <taxon>Cyanobacteriota</taxon>
        <taxon>Cyanophyceae</taxon>
        <taxon>Nostocales</taxon>
        <taxon>Aphanizomenonaceae</taxon>
        <taxon>Sphaerospermopsis</taxon>
    </lineage>
</organism>
<proteinExistence type="predicted"/>